<accession>A0A2V1P033</accession>
<dbReference type="NCBIfam" id="TIGR03054">
    <property type="entry name" value="photo_alph_chp1"/>
    <property type="match status" value="1"/>
</dbReference>
<dbReference type="InterPro" id="IPR017495">
    <property type="entry name" value="PuhC"/>
</dbReference>
<evidence type="ECO:0000313" key="2">
    <source>
        <dbReference type="Proteomes" id="UP000245293"/>
    </source>
</evidence>
<dbReference type="AlphaFoldDB" id="A0A2V1P033"/>
<organism evidence="1 2">
    <name type="scientific">Salibaculum griseiflavum</name>
    <dbReference type="NCBI Taxonomy" id="1914409"/>
    <lineage>
        <taxon>Bacteria</taxon>
        <taxon>Pseudomonadati</taxon>
        <taxon>Pseudomonadota</taxon>
        <taxon>Alphaproteobacteria</taxon>
        <taxon>Rhodobacterales</taxon>
        <taxon>Roseobacteraceae</taxon>
        <taxon>Salibaculum</taxon>
    </lineage>
</organism>
<dbReference type="EMBL" id="QETF01000022">
    <property type="protein sequence ID" value="PWG15805.1"/>
    <property type="molecule type" value="Genomic_DNA"/>
</dbReference>
<dbReference type="RefSeq" id="WP_109389815.1">
    <property type="nucleotide sequence ID" value="NZ_QETF01000022.1"/>
</dbReference>
<dbReference type="Proteomes" id="UP000245293">
    <property type="component" value="Unassembled WGS sequence"/>
</dbReference>
<gene>
    <name evidence="1" type="ORF">DFK10_14835</name>
</gene>
<sequence length="155" mass="16891">MTQIETHRAARPHDRELIPRMMTRAMLALVVAVLCLVTLARLTDRPLVATAPTGDIVASRSLLLSGDMSGAVTVRTVNGTLIADLGPDRGGFISGVWRVIERERTKNRVALEGPVTLRRHETGRLTIHDPSTGWSADLMGFGENNARAFARLLAQ</sequence>
<evidence type="ECO:0000313" key="1">
    <source>
        <dbReference type="EMBL" id="PWG15805.1"/>
    </source>
</evidence>
<reference evidence="2" key="1">
    <citation type="submission" date="2018-05" db="EMBL/GenBank/DDBJ databases">
        <authorList>
            <person name="Du Z."/>
            <person name="Wang X."/>
        </authorList>
    </citation>
    <scope>NUCLEOTIDE SEQUENCE [LARGE SCALE GENOMIC DNA]</scope>
    <source>
        <strain evidence="2">WDS4C29</strain>
    </source>
</reference>
<proteinExistence type="predicted"/>
<comment type="caution">
    <text evidence="1">The sequence shown here is derived from an EMBL/GenBank/DDBJ whole genome shotgun (WGS) entry which is preliminary data.</text>
</comment>
<dbReference type="OrthoDB" id="7848123at2"/>
<protein>
    <submittedName>
        <fullName evidence="1">Pullulanase</fullName>
    </submittedName>
</protein>
<name>A0A2V1P033_9RHOB</name>
<keyword evidence="2" id="KW-1185">Reference proteome</keyword>